<dbReference type="InterPro" id="IPR002575">
    <property type="entry name" value="Aminoglycoside_PTrfase"/>
</dbReference>
<evidence type="ECO:0000259" key="1">
    <source>
        <dbReference type="Pfam" id="PF01636"/>
    </source>
</evidence>
<dbReference type="InterPro" id="IPR052077">
    <property type="entry name" value="CcrZ_PhaseVar_Mediator"/>
</dbReference>
<dbReference type="PANTHER" id="PTHR40086">
    <property type="entry name" value="PHOSPHOTRANSFERASE YTMP-RELATED"/>
    <property type="match status" value="1"/>
</dbReference>
<dbReference type="InterPro" id="IPR011009">
    <property type="entry name" value="Kinase-like_dom_sf"/>
</dbReference>
<dbReference type="PANTHER" id="PTHR40086:SF1">
    <property type="entry name" value="CELL CYCLE REGULATOR CCRZ"/>
    <property type="match status" value="1"/>
</dbReference>
<dbReference type="EMBL" id="NTKD01000039">
    <property type="protein sequence ID" value="PDH38169.1"/>
    <property type="molecule type" value="Genomic_DNA"/>
</dbReference>
<dbReference type="SUPFAM" id="SSF56112">
    <property type="entry name" value="Protein kinase-like (PK-like)"/>
    <property type="match status" value="1"/>
</dbReference>
<dbReference type="Proteomes" id="UP000219327">
    <property type="component" value="Unassembled WGS sequence"/>
</dbReference>
<sequence>MASTLSQSDRLNASLDTWPDWQAEVRSRPTVVRSLDGFTNDNFLITAGTQQWSLRLNTKRLLPGIDRPRERQVIDAVSAAGVMDAPVYQSETCLVTRYFGGRYPDLANEMSLAAVGRLFRHIHRIETAVDDVLEPLHYAEALVDRCAYEHDTLARCLSTISDAYHPPEHVCLCHNDLSRENLIQTPDGLVAIDWEYARLGDPAFDVAVLVEMGALNDSHVSALLAGYEDEGDLEHRLPGARLLYALVDVLWWLSVGEEGAAVEARVAALKQRLSDS</sequence>
<feature type="domain" description="Aminoglycoside phosphotransferase" evidence="1">
    <location>
        <begin position="36"/>
        <end position="230"/>
    </location>
</feature>
<evidence type="ECO:0000313" key="3">
    <source>
        <dbReference type="Proteomes" id="UP000219327"/>
    </source>
</evidence>
<protein>
    <recommendedName>
        <fullName evidence="1">Aminoglycoside phosphotransferase domain-containing protein</fullName>
    </recommendedName>
</protein>
<evidence type="ECO:0000313" key="2">
    <source>
        <dbReference type="EMBL" id="PDH38169.1"/>
    </source>
</evidence>
<dbReference type="AlphaFoldDB" id="A0A2A5WNW4"/>
<name>A0A2A5WNW4_9GAMM</name>
<accession>A0A2A5WNW4</accession>
<proteinExistence type="predicted"/>
<organism evidence="2 3">
    <name type="scientific">OM182 bacterium MED-G24</name>
    <dbReference type="NCBI Taxonomy" id="1986255"/>
    <lineage>
        <taxon>Bacteria</taxon>
        <taxon>Pseudomonadati</taxon>
        <taxon>Pseudomonadota</taxon>
        <taxon>Gammaproteobacteria</taxon>
        <taxon>OMG group</taxon>
        <taxon>OM182 clade</taxon>
    </lineage>
</organism>
<comment type="caution">
    <text evidence="2">The sequence shown here is derived from an EMBL/GenBank/DDBJ whole genome shotgun (WGS) entry which is preliminary data.</text>
</comment>
<dbReference type="Pfam" id="PF01636">
    <property type="entry name" value="APH"/>
    <property type="match status" value="1"/>
</dbReference>
<reference evidence="2 3" key="1">
    <citation type="submission" date="2017-08" db="EMBL/GenBank/DDBJ databases">
        <title>Fine stratification of microbial communities through a metagenomic profile of the photic zone.</title>
        <authorList>
            <person name="Haro-Moreno J.M."/>
            <person name="Lopez-Perez M."/>
            <person name="De La Torre J."/>
            <person name="Picazo A."/>
            <person name="Camacho A."/>
            <person name="Rodriguez-Valera F."/>
        </authorList>
    </citation>
    <scope>NUCLEOTIDE SEQUENCE [LARGE SCALE GENOMIC DNA]</scope>
    <source>
        <strain evidence="2">MED-G24</strain>
    </source>
</reference>
<dbReference type="Gene3D" id="3.30.200.20">
    <property type="entry name" value="Phosphorylase Kinase, domain 1"/>
    <property type="match status" value="1"/>
</dbReference>
<dbReference type="Gene3D" id="3.90.1200.10">
    <property type="match status" value="1"/>
</dbReference>
<gene>
    <name evidence="2" type="ORF">CNE99_07235</name>
</gene>